<comment type="caution">
    <text evidence="2">The sequence shown here is derived from an EMBL/GenBank/DDBJ whole genome shotgun (WGS) entry which is preliminary data.</text>
</comment>
<dbReference type="InterPro" id="IPR039708">
    <property type="entry name" value="MT1774/Rv1733c-like"/>
</dbReference>
<organism evidence="2 3">
    <name type="scientific">Nocardia rhizosphaerihabitans</name>
    <dbReference type="NCBI Taxonomy" id="1691570"/>
    <lineage>
        <taxon>Bacteria</taxon>
        <taxon>Bacillati</taxon>
        <taxon>Actinomycetota</taxon>
        <taxon>Actinomycetes</taxon>
        <taxon>Mycobacteriales</taxon>
        <taxon>Nocardiaceae</taxon>
        <taxon>Nocardia</taxon>
    </lineage>
</organism>
<reference evidence="3" key="1">
    <citation type="journal article" date="2019" name="Int. J. Syst. Evol. Microbiol.">
        <title>The Global Catalogue of Microorganisms (GCM) 10K type strain sequencing project: providing services to taxonomists for standard genome sequencing and annotation.</title>
        <authorList>
            <consortium name="The Broad Institute Genomics Platform"/>
            <consortium name="The Broad Institute Genome Sequencing Center for Infectious Disease"/>
            <person name="Wu L."/>
            <person name="Ma J."/>
        </authorList>
    </citation>
    <scope>NUCLEOTIDE SEQUENCE [LARGE SCALE GENOMIC DNA]</scope>
    <source>
        <strain evidence="3">CGMCC 4.7329</strain>
    </source>
</reference>
<protein>
    <recommendedName>
        <fullName evidence="4">Transmembrane protein</fullName>
    </recommendedName>
</protein>
<proteinExistence type="predicted"/>
<evidence type="ECO:0000313" key="2">
    <source>
        <dbReference type="EMBL" id="GGN93829.1"/>
    </source>
</evidence>
<dbReference type="PANTHER" id="PTHR42305">
    <property type="entry name" value="MEMBRANE PROTEIN RV1733C-RELATED"/>
    <property type="match status" value="1"/>
</dbReference>
<dbReference type="Proteomes" id="UP000658127">
    <property type="component" value="Unassembled WGS sequence"/>
</dbReference>
<feature type="transmembrane region" description="Helical" evidence="1">
    <location>
        <begin position="159"/>
        <end position="184"/>
    </location>
</feature>
<evidence type="ECO:0000313" key="3">
    <source>
        <dbReference type="Proteomes" id="UP000658127"/>
    </source>
</evidence>
<name>A0ABQ2KVN2_9NOCA</name>
<accession>A0ABQ2KVN2</accession>
<keyword evidence="1" id="KW-0472">Membrane</keyword>
<keyword evidence="3" id="KW-1185">Reference proteome</keyword>
<dbReference type="PANTHER" id="PTHR42305:SF1">
    <property type="entry name" value="MEMBRANE PROTEIN RV1733C-RELATED"/>
    <property type="match status" value="1"/>
</dbReference>
<evidence type="ECO:0000256" key="1">
    <source>
        <dbReference type="SAM" id="Phobius"/>
    </source>
</evidence>
<dbReference type="EMBL" id="BMNE01000007">
    <property type="protein sequence ID" value="GGN93829.1"/>
    <property type="molecule type" value="Genomic_DNA"/>
</dbReference>
<gene>
    <name evidence="2" type="ORF">GCM10011610_56160</name>
</gene>
<sequence length="207" mass="22746">MARPKEVITMTSSTFRADAVSARILRWWRCRPWSVSPLMRWPDRLLSAVRLVAAVVVVSSIPIALALGTGTYTDDAARIRADNAEAVSAEAVISDRPEFTQSQGWRAKARWEGSAGQVQDIVAVPRTASQGDRITVWLDGAGHATEAPRPPFVAVMNGIGVAVVVLVGSGLSMWFLVVLGDLFVDYRRGVGWDREWSAMRRPTQDDR</sequence>
<keyword evidence="1" id="KW-0812">Transmembrane</keyword>
<evidence type="ECO:0008006" key="4">
    <source>
        <dbReference type="Google" id="ProtNLM"/>
    </source>
</evidence>
<keyword evidence="1" id="KW-1133">Transmembrane helix</keyword>
<feature type="transmembrane region" description="Helical" evidence="1">
    <location>
        <begin position="48"/>
        <end position="68"/>
    </location>
</feature>